<dbReference type="CDD" id="cd02440">
    <property type="entry name" value="AdoMet_MTases"/>
    <property type="match status" value="1"/>
</dbReference>
<name>A0ABR4M735_9EURO</name>
<dbReference type="GO" id="GO:0032259">
    <property type="term" value="P:methylation"/>
    <property type="evidence" value="ECO:0007669"/>
    <property type="project" value="UniProtKB-KW"/>
</dbReference>
<dbReference type="PANTHER" id="PTHR43591">
    <property type="entry name" value="METHYLTRANSFERASE"/>
    <property type="match status" value="1"/>
</dbReference>
<dbReference type="SUPFAM" id="SSF53335">
    <property type="entry name" value="S-adenosyl-L-methionine-dependent methyltransferases"/>
    <property type="match status" value="1"/>
</dbReference>
<organism evidence="2 3">
    <name type="scientific">Aspergillus lucknowensis</name>
    <dbReference type="NCBI Taxonomy" id="176173"/>
    <lineage>
        <taxon>Eukaryota</taxon>
        <taxon>Fungi</taxon>
        <taxon>Dikarya</taxon>
        <taxon>Ascomycota</taxon>
        <taxon>Pezizomycotina</taxon>
        <taxon>Eurotiomycetes</taxon>
        <taxon>Eurotiomycetidae</taxon>
        <taxon>Eurotiales</taxon>
        <taxon>Aspergillaceae</taxon>
        <taxon>Aspergillus</taxon>
        <taxon>Aspergillus subgen. Nidulantes</taxon>
    </lineage>
</organism>
<dbReference type="Pfam" id="PF13649">
    <property type="entry name" value="Methyltransf_25"/>
    <property type="match status" value="1"/>
</dbReference>
<sequence>MASNTTTKLASLYTSKGYGDIYKIAETFTAVFGRVLINQSSIVSYPSPPVVFDNGCGTGIISSLLHSILGDQVRQRWELTCGDVAEAMVEYTRQRAKDEGWQNVEVKVADAQATQLASAHYTHVYGSFAYPLFRDVGAAMQETLRILQPGGTLAISTWETVPWINDLKAGVKSLAPDLPCPDDKEFLGMIQKDWSSETHVESVLNQAGFMDVQVNGVTEKVSLPIPELVEVSKTLLPAMLGKSWTQEQREQYEGRIPLAMTQYLEQNHGVGAQVWYEPVCMIATARKPL</sequence>
<reference evidence="2 3" key="1">
    <citation type="submission" date="2024-07" db="EMBL/GenBank/DDBJ databases">
        <title>Section-level genome sequencing and comparative genomics of Aspergillus sections Usti and Cavernicolus.</title>
        <authorList>
            <consortium name="Lawrence Berkeley National Laboratory"/>
            <person name="Nybo J.L."/>
            <person name="Vesth T.C."/>
            <person name="Theobald S."/>
            <person name="Frisvad J.C."/>
            <person name="Larsen T.O."/>
            <person name="Kjaerboelling I."/>
            <person name="Rothschild-Mancinelli K."/>
            <person name="Lyhne E.K."/>
            <person name="Kogle M.E."/>
            <person name="Barry K."/>
            <person name="Clum A."/>
            <person name="Na H."/>
            <person name="Ledsgaard L."/>
            <person name="Lin J."/>
            <person name="Lipzen A."/>
            <person name="Kuo A."/>
            <person name="Riley R."/>
            <person name="Mondo S."/>
            <person name="Labutti K."/>
            <person name="Haridas S."/>
            <person name="Pangalinan J."/>
            <person name="Salamov A.A."/>
            <person name="Simmons B.A."/>
            <person name="Magnuson J.K."/>
            <person name="Chen J."/>
            <person name="Drula E."/>
            <person name="Henrissat B."/>
            <person name="Wiebenga A."/>
            <person name="Lubbers R.J."/>
            <person name="Gomes A.C."/>
            <person name="Macurrencykelacurrency M.R."/>
            <person name="Stajich J."/>
            <person name="Grigoriev I.V."/>
            <person name="Mortensen U.H."/>
            <person name="De Vries R.P."/>
            <person name="Baker S.E."/>
            <person name="Andersen M.R."/>
        </authorList>
    </citation>
    <scope>NUCLEOTIDE SEQUENCE [LARGE SCALE GENOMIC DNA]</scope>
    <source>
        <strain evidence="2 3">CBS 449.75</strain>
    </source>
</reference>
<dbReference type="Proteomes" id="UP001610432">
    <property type="component" value="Unassembled WGS sequence"/>
</dbReference>
<keyword evidence="2" id="KW-0808">Transferase</keyword>
<dbReference type="InterPro" id="IPR029063">
    <property type="entry name" value="SAM-dependent_MTases_sf"/>
</dbReference>
<evidence type="ECO:0000313" key="3">
    <source>
        <dbReference type="Proteomes" id="UP001610432"/>
    </source>
</evidence>
<proteinExistence type="predicted"/>
<dbReference type="InterPro" id="IPR041698">
    <property type="entry name" value="Methyltransf_25"/>
</dbReference>
<dbReference type="Gene3D" id="3.40.50.150">
    <property type="entry name" value="Vaccinia Virus protein VP39"/>
    <property type="match status" value="1"/>
</dbReference>
<accession>A0ABR4M735</accession>
<keyword evidence="2" id="KW-0489">Methyltransferase</keyword>
<evidence type="ECO:0000259" key="1">
    <source>
        <dbReference type="Pfam" id="PF13649"/>
    </source>
</evidence>
<comment type="caution">
    <text evidence="2">The sequence shown here is derived from an EMBL/GenBank/DDBJ whole genome shotgun (WGS) entry which is preliminary data.</text>
</comment>
<feature type="domain" description="Methyltransferase" evidence="1">
    <location>
        <begin position="51"/>
        <end position="151"/>
    </location>
</feature>
<dbReference type="GeneID" id="98142717"/>
<dbReference type="EMBL" id="JBFXLQ010000001">
    <property type="protein sequence ID" value="KAL2872351.1"/>
    <property type="molecule type" value="Genomic_DNA"/>
</dbReference>
<evidence type="ECO:0000313" key="2">
    <source>
        <dbReference type="EMBL" id="KAL2872351.1"/>
    </source>
</evidence>
<gene>
    <name evidence="2" type="ORF">BJX67DRAFT_339203</name>
</gene>
<dbReference type="GO" id="GO:0008168">
    <property type="term" value="F:methyltransferase activity"/>
    <property type="evidence" value="ECO:0007669"/>
    <property type="project" value="UniProtKB-KW"/>
</dbReference>
<keyword evidence="3" id="KW-1185">Reference proteome</keyword>
<protein>
    <submittedName>
        <fullName evidence="2">S-adenosyl-L-methionine-dependent methyltransferase</fullName>
    </submittedName>
</protein>
<dbReference type="RefSeq" id="XP_070891330.1">
    <property type="nucleotide sequence ID" value="XM_071027645.1"/>
</dbReference>